<dbReference type="AlphaFoldDB" id="A0A3P7NL74"/>
<sequence length="107" mass="11594">KDLYRSPSPVSSLSTDTNTIGFAAEKAGYKATFVSLVKNYCYDLLNICYGVNTGVYHSISTLLSVILLAYYPTDQVAIGWIGFTMVIAGLIGSIVAGVVLERTGRYR</sequence>
<dbReference type="GO" id="GO:0097037">
    <property type="term" value="P:heme export"/>
    <property type="evidence" value="ECO:0007669"/>
    <property type="project" value="TreeGrafter"/>
</dbReference>
<feature type="non-terminal residue" evidence="6">
    <location>
        <position position="1"/>
    </location>
</feature>
<protein>
    <recommendedName>
        <fullName evidence="8">Major facilitator superfamily (MFS) profile domain-containing protein</fullName>
    </recommendedName>
</protein>
<dbReference type="InterPro" id="IPR049680">
    <property type="entry name" value="FLVCR1-2_SLC49-like"/>
</dbReference>
<dbReference type="Proteomes" id="UP000281553">
    <property type="component" value="Unassembled WGS sequence"/>
</dbReference>
<dbReference type="SUPFAM" id="SSF103473">
    <property type="entry name" value="MFS general substrate transporter"/>
    <property type="match status" value="1"/>
</dbReference>
<accession>A0A3P7NL74</accession>
<feature type="transmembrane region" description="Helical" evidence="5">
    <location>
        <begin position="77"/>
        <end position="100"/>
    </location>
</feature>
<dbReference type="OrthoDB" id="422206at2759"/>
<name>A0A3P7NL74_DIBLA</name>
<evidence type="ECO:0000256" key="2">
    <source>
        <dbReference type="ARBA" id="ARBA00022692"/>
    </source>
</evidence>
<dbReference type="EMBL" id="UYRU01046380">
    <property type="protein sequence ID" value="VDN09092.1"/>
    <property type="molecule type" value="Genomic_DNA"/>
</dbReference>
<dbReference type="GO" id="GO:0015232">
    <property type="term" value="F:heme transmembrane transporter activity"/>
    <property type="evidence" value="ECO:0007669"/>
    <property type="project" value="TreeGrafter"/>
</dbReference>
<keyword evidence="4 5" id="KW-0472">Membrane</keyword>
<dbReference type="PANTHER" id="PTHR10924">
    <property type="entry name" value="MAJOR FACILITATOR SUPERFAMILY PROTEIN-RELATED"/>
    <property type="match status" value="1"/>
</dbReference>
<comment type="subcellular location">
    <subcellularLocation>
        <location evidence="1">Membrane</location>
        <topology evidence="1">Multi-pass membrane protein</topology>
    </subcellularLocation>
</comment>
<dbReference type="Gene3D" id="1.20.1250.20">
    <property type="entry name" value="MFS general substrate transporter like domains"/>
    <property type="match status" value="1"/>
</dbReference>
<evidence type="ECO:0000313" key="6">
    <source>
        <dbReference type="EMBL" id="VDN09092.1"/>
    </source>
</evidence>
<evidence type="ECO:0000256" key="5">
    <source>
        <dbReference type="SAM" id="Phobius"/>
    </source>
</evidence>
<keyword evidence="7" id="KW-1185">Reference proteome</keyword>
<dbReference type="InterPro" id="IPR036259">
    <property type="entry name" value="MFS_trans_sf"/>
</dbReference>
<gene>
    <name evidence="6" type="ORF">DILT_LOCUS4923</name>
</gene>
<proteinExistence type="predicted"/>
<keyword evidence="2 5" id="KW-0812">Transmembrane</keyword>
<evidence type="ECO:0000256" key="4">
    <source>
        <dbReference type="ARBA" id="ARBA00023136"/>
    </source>
</evidence>
<evidence type="ECO:0000256" key="1">
    <source>
        <dbReference type="ARBA" id="ARBA00004141"/>
    </source>
</evidence>
<dbReference type="GO" id="GO:0020037">
    <property type="term" value="F:heme binding"/>
    <property type="evidence" value="ECO:0007669"/>
    <property type="project" value="TreeGrafter"/>
</dbReference>
<evidence type="ECO:0000256" key="3">
    <source>
        <dbReference type="ARBA" id="ARBA00022989"/>
    </source>
</evidence>
<evidence type="ECO:0000313" key="7">
    <source>
        <dbReference type="Proteomes" id="UP000281553"/>
    </source>
</evidence>
<dbReference type="GO" id="GO:0016020">
    <property type="term" value="C:membrane"/>
    <property type="evidence" value="ECO:0007669"/>
    <property type="project" value="UniProtKB-SubCell"/>
</dbReference>
<feature type="transmembrane region" description="Helical" evidence="5">
    <location>
        <begin position="54"/>
        <end position="71"/>
    </location>
</feature>
<reference evidence="6 7" key="1">
    <citation type="submission" date="2018-11" db="EMBL/GenBank/DDBJ databases">
        <authorList>
            <consortium name="Pathogen Informatics"/>
        </authorList>
    </citation>
    <scope>NUCLEOTIDE SEQUENCE [LARGE SCALE GENOMIC DNA]</scope>
</reference>
<keyword evidence="3 5" id="KW-1133">Transmembrane helix</keyword>
<evidence type="ECO:0008006" key="8">
    <source>
        <dbReference type="Google" id="ProtNLM"/>
    </source>
</evidence>
<organism evidence="6 7">
    <name type="scientific">Dibothriocephalus latus</name>
    <name type="common">Fish tapeworm</name>
    <name type="synonym">Diphyllobothrium latum</name>
    <dbReference type="NCBI Taxonomy" id="60516"/>
    <lineage>
        <taxon>Eukaryota</taxon>
        <taxon>Metazoa</taxon>
        <taxon>Spiralia</taxon>
        <taxon>Lophotrochozoa</taxon>
        <taxon>Platyhelminthes</taxon>
        <taxon>Cestoda</taxon>
        <taxon>Eucestoda</taxon>
        <taxon>Diphyllobothriidea</taxon>
        <taxon>Diphyllobothriidae</taxon>
        <taxon>Dibothriocephalus</taxon>
    </lineage>
</organism>
<dbReference type="PANTHER" id="PTHR10924:SF4">
    <property type="entry name" value="GH15861P"/>
    <property type="match status" value="1"/>
</dbReference>